<feature type="transmembrane region" description="Helical" evidence="7">
    <location>
        <begin position="46"/>
        <end position="69"/>
    </location>
</feature>
<dbReference type="Pfam" id="PF04116">
    <property type="entry name" value="FA_hydroxylase"/>
    <property type="match status" value="1"/>
</dbReference>
<dbReference type="GO" id="GO:0050479">
    <property type="term" value="F:glyceryl-ether monooxygenase activity"/>
    <property type="evidence" value="ECO:0007669"/>
    <property type="project" value="TreeGrafter"/>
</dbReference>
<evidence type="ECO:0000259" key="8">
    <source>
        <dbReference type="Pfam" id="PF04116"/>
    </source>
</evidence>
<evidence type="ECO:0000256" key="6">
    <source>
        <dbReference type="ARBA" id="ARBA00023136"/>
    </source>
</evidence>
<dbReference type="GO" id="GO:0008610">
    <property type="term" value="P:lipid biosynthetic process"/>
    <property type="evidence" value="ECO:0007669"/>
    <property type="project" value="InterPro"/>
</dbReference>
<dbReference type="AlphaFoldDB" id="A0A927JDD2"/>
<proteinExistence type="predicted"/>
<dbReference type="EMBL" id="JACYWE010000005">
    <property type="protein sequence ID" value="MBD8506760.1"/>
    <property type="molecule type" value="Genomic_DNA"/>
</dbReference>
<comment type="subcellular location">
    <subcellularLocation>
        <location evidence="1">Endomembrane system</location>
        <topology evidence="1">Multi-pass membrane protein</topology>
    </subcellularLocation>
</comment>
<name>A0A927JDD2_9ACTN</name>
<accession>A0A927JDD2</accession>
<dbReference type="GO" id="GO:0012505">
    <property type="term" value="C:endomembrane system"/>
    <property type="evidence" value="ECO:0007669"/>
    <property type="project" value="UniProtKB-SubCell"/>
</dbReference>
<keyword evidence="2 7" id="KW-0812">Transmembrane</keyword>
<dbReference type="InterPro" id="IPR051689">
    <property type="entry name" value="Sterol_desaturase/TMEM195"/>
</dbReference>
<protein>
    <submittedName>
        <fullName evidence="9">Sterol desaturase family protein</fullName>
    </submittedName>
</protein>
<evidence type="ECO:0000256" key="3">
    <source>
        <dbReference type="ARBA" id="ARBA00022989"/>
    </source>
</evidence>
<sequence length="284" mass="33321">MFDLILHAVPVFVLMLAIEAFSFRWRPDEDQRGYDLRDARTSITMGLGNVVINIGWKLAVVAIYAAAYLLTPLQVDPANPLTWVVLFFLDDFLYYWYHRTHHTIRVFWASHVVHHSSEYYNLSTALRQPWTPFSSMPYWLPLALLGFPPWMILLAQSWNLLYQFFIHTERVGKLWAPIEYVLNTPSHHRVHHGTNPQYLDKNYGGILIVWDRLFGTFEPEGERVRYGLTKNINTYNPLRVATHEFVAIWRDVRGSRSWRDRAGYLFRGPGWAPTATEESEPARR</sequence>
<dbReference type="GO" id="GO:0016020">
    <property type="term" value="C:membrane"/>
    <property type="evidence" value="ECO:0007669"/>
    <property type="project" value="GOC"/>
</dbReference>
<dbReference type="GO" id="GO:0006643">
    <property type="term" value="P:membrane lipid metabolic process"/>
    <property type="evidence" value="ECO:0007669"/>
    <property type="project" value="TreeGrafter"/>
</dbReference>
<keyword evidence="10" id="KW-1185">Reference proteome</keyword>
<comment type="caution">
    <text evidence="9">The sequence shown here is derived from an EMBL/GenBank/DDBJ whole genome shotgun (WGS) entry which is preliminary data.</text>
</comment>
<dbReference type="PANTHER" id="PTHR21624:SF1">
    <property type="entry name" value="ALKYLGLYCEROL MONOOXYGENASE"/>
    <property type="match status" value="1"/>
</dbReference>
<evidence type="ECO:0000256" key="2">
    <source>
        <dbReference type="ARBA" id="ARBA00022692"/>
    </source>
</evidence>
<keyword evidence="5" id="KW-0443">Lipid metabolism</keyword>
<gene>
    <name evidence="9" type="ORF">HT102_09700</name>
</gene>
<organism evidence="9 10">
    <name type="scientific">Lolliginicoccus lacisalsi</name>
    <dbReference type="NCBI Taxonomy" id="2742202"/>
    <lineage>
        <taxon>Bacteria</taxon>
        <taxon>Bacillati</taxon>
        <taxon>Actinomycetota</taxon>
        <taxon>Actinomycetes</taxon>
        <taxon>Mycobacteriales</taxon>
        <taxon>Hoyosellaceae</taxon>
        <taxon>Lolliginicoccus</taxon>
    </lineage>
</organism>
<evidence type="ECO:0000256" key="7">
    <source>
        <dbReference type="SAM" id="Phobius"/>
    </source>
</evidence>
<dbReference type="GO" id="GO:0005506">
    <property type="term" value="F:iron ion binding"/>
    <property type="evidence" value="ECO:0007669"/>
    <property type="project" value="InterPro"/>
</dbReference>
<evidence type="ECO:0000256" key="1">
    <source>
        <dbReference type="ARBA" id="ARBA00004127"/>
    </source>
</evidence>
<dbReference type="PANTHER" id="PTHR21624">
    <property type="entry name" value="STEROL DESATURASE-RELATED PROTEIN"/>
    <property type="match status" value="1"/>
</dbReference>
<keyword evidence="6 7" id="KW-0472">Membrane</keyword>
<evidence type="ECO:0000313" key="9">
    <source>
        <dbReference type="EMBL" id="MBD8506760.1"/>
    </source>
</evidence>
<dbReference type="RefSeq" id="WP_192039227.1">
    <property type="nucleotide sequence ID" value="NZ_JACYWE010000005.1"/>
</dbReference>
<feature type="transmembrane region" description="Helical" evidence="7">
    <location>
        <begin position="6"/>
        <end position="25"/>
    </location>
</feature>
<reference evidence="9" key="1">
    <citation type="submission" date="2020-09" db="EMBL/GenBank/DDBJ databases">
        <title>Hoyosella lacisalsi sp. nov., a halotolerant actinobacterium isolated from soil of Lake Gudzhirganskoe.</title>
        <authorList>
            <person name="Yang Q."/>
            <person name="Guo P.Y."/>
            <person name="Liu S.W."/>
            <person name="Li F.N."/>
            <person name="Sun C.H."/>
        </authorList>
    </citation>
    <scope>NUCLEOTIDE SEQUENCE</scope>
    <source>
        <strain evidence="9">G463</strain>
    </source>
</reference>
<feature type="domain" description="Fatty acid hydroxylase" evidence="8">
    <location>
        <begin position="83"/>
        <end position="216"/>
    </location>
</feature>
<dbReference type="Proteomes" id="UP000642993">
    <property type="component" value="Unassembled WGS sequence"/>
</dbReference>
<evidence type="ECO:0000256" key="5">
    <source>
        <dbReference type="ARBA" id="ARBA00023098"/>
    </source>
</evidence>
<keyword evidence="3 7" id="KW-1133">Transmembrane helix</keyword>
<evidence type="ECO:0000256" key="4">
    <source>
        <dbReference type="ARBA" id="ARBA00023002"/>
    </source>
</evidence>
<keyword evidence="4" id="KW-0560">Oxidoreductase</keyword>
<evidence type="ECO:0000313" key="10">
    <source>
        <dbReference type="Proteomes" id="UP000642993"/>
    </source>
</evidence>
<feature type="transmembrane region" description="Helical" evidence="7">
    <location>
        <begin position="138"/>
        <end position="158"/>
    </location>
</feature>
<dbReference type="InterPro" id="IPR006694">
    <property type="entry name" value="Fatty_acid_hydroxylase"/>
</dbReference>